<feature type="region of interest" description="Disordered" evidence="1">
    <location>
        <begin position="30"/>
        <end position="59"/>
    </location>
</feature>
<proteinExistence type="predicted"/>
<dbReference type="AlphaFoldDB" id="A0ABC8R820"/>
<dbReference type="Proteomes" id="UP001642360">
    <property type="component" value="Unassembled WGS sequence"/>
</dbReference>
<comment type="caution">
    <text evidence="2">The sequence shown here is derived from an EMBL/GenBank/DDBJ whole genome shotgun (WGS) entry which is preliminary data.</text>
</comment>
<dbReference type="EMBL" id="CAUOFW020001097">
    <property type="protein sequence ID" value="CAK9141104.1"/>
    <property type="molecule type" value="Genomic_DNA"/>
</dbReference>
<evidence type="ECO:0000313" key="3">
    <source>
        <dbReference type="Proteomes" id="UP001642360"/>
    </source>
</evidence>
<organism evidence="2 3">
    <name type="scientific">Ilex paraguariensis</name>
    <name type="common">yerba mate</name>
    <dbReference type="NCBI Taxonomy" id="185542"/>
    <lineage>
        <taxon>Eukaryota</taxon>
        <taxon>Viridiplantae</taxon>
        <taxon>Streptophyta</taxon>
        <taxon>Embryophyta</taxon>
        <taxon>Tracheophyta</taxon>
        <taxon>Spermatophyta</taxon>
        <taxon>Magnoliopsida</taxon>
        <taxon>eudicotyledons</taxon>
        <taxon>Gunneridae</taxon>
        <taxon>Pentapetalae</taxon>
        <taxon>asterids</taxon>
        <taxon>campanulids</taxon>
        <taxon>Aquifoliales</taxon>
        <taxon>Aquifoliaceae</taxon>
        <taxon>Ilex</taxon>
    </lineage>
</organism>
<name>A0ABC8R820_9AQUA</name>
<sequence>MKEKFRLLRKDISSGSSSVGGFLVLIKGKEGKGKEKTHNDEVKQKNGNRVVVGKTQNGN</sequence>
<accession>A0ABC8R820</accession>
<evidence type="ECO:0000313" key="2">
    <source>
        <dbReference type="EMBL" id="CAK9141104.1"/>
    </source>
</evidence>
<evidence type="ECO:0000256" key="1">
    <source>
        <dbReference type="SAM" id="MobiDB-lite"/>
    </source>
</evidence>
<feature type="compositionally biased region" description="Basic and acidic residues" evidence="1">
    <location>
        <begin position="30"/>
        <end position="44"/>
    </location>
</feature>
<gene>
    <name evidence="2" type="ORF">ILEXP_LOCUS8624</name>
</gene>
<protein>
    <submittedName>
        <fullName evidence="2">Uncharacterized protein</fullName>
    </submittedName>
</protein>
<reference evidence="2 3" key="1">
    <citation type="submission" date="2024-02" db="EMBL/GenBank/DDBJ databases">
        <authorList>
            <person name="Vignale AGUSTIN F."/>
            <person name="Sosa J E."/>
            <person name="Modenutti C."/>
        </authorList>
    </citation>
    <scope>NUCLEOTIDE SEQUENCE [LARGE SCALE GENOMIC DNA]</scope>
</reference>
<keyword evidence="3" id="KW-1185">Reference proteome</keyword>